<protein>
    <submittedName>
        <fullName evidence="2">Uncharacterized protein</fullName>
    </submittedName>
</protein>
<dbReference type="Proteomes" id="UP001497497">
    <property type="component" value="Unassembled WGS sequence"/>
</dbReference>
<keyword evidence="3" id="KW-1185">Reference proteome</keyword>
<dbReference type="AlphaFoldDB" id="A0AAV2I6V5"/>
<comment type="caution">
    <text evidence="2">The sequence shown here is derived from an EMBL/GenBank/DDBJ whole genome shotgun (WGS) entry which is preliminary data.</text>
</comment>
<evidence type="ECO:0000313" key="2">
    <source>
        <dbReference type="EMBL" id="CAL1541682.1"/>
    </source>
</evidence>
<dbReference type="EMBL" id="CAXITT010000447">
    <property type="protein sequence ID" value="CAL1541682.1"/>
    <property type="molecule type" value="Genomic_DNA"/>
</dbReference>
<keyword evidence="1" id="KW-0472">Membrane</keyword>
<sequence>MSHFNDIGETVKNLVATGRRKPSELVPVWFDFSDDLMPSEMFGSFKDSLLLLFIIPLVLAIVGAGFICMPQVSYSLVLIFIGSVSILTFAASYTIVKSVVDGTNTIATENLRRVISKNYHILPGNKIVAAMNALMIIGHCCGVIGPGDFNTS</sequence>
<evidence type="ECO:0000313" key="3">
    <source>
        <dbReference type="Proteomes" id="UP001497497"/>
    </source>
</evidence>
<organism evidence="2 3">
    <name type="scientific">Lymnaea stagnalis</name>
    <name type="common">Great pond snail</name>
    <name type="synonym">Helix stagnalis</name>
    <dbReference type="NCBI Taxonomy" id="6523"/>
    <lineage>
        <taxon>Eukaryota</taxon>
        <taxon>Metazoa</taxon>
        <taxon>Spiralia</taxon>
        <taxon>Lophotrochozoa</taxon>
        <taxon>Mollusca</taxon>
        <taxon>Gastropoda</taxon>
        <taxon>Heterobranchia</taxon>
        <taxon>Euthyneura</taxon>
        <taxon>Panpulmonata</taxon>
        <taxon>Hygrophila</taxon>
        <taxon>Lymnaeoidea</taxon>
        <taxon>Lymnaeidae</taxon>
        <taxon>Lymnaea</taxon>
    </lineage>
</organism>
<reference evidence="2 3" key="1">
    <citation type="submission" date="2024-04" db="EMBL/GenBank/DDBJ databases">
        <authorList>
            <consortium name="Genoscope - CEA"/>
            <person name="William W."/>
        </authorList>
    </citation>
    <scope>NUCLEOTIDE SEQUENCE [LARGE SCALE GENOMIC DNA]</scope>
</reference>
<accession>A0AAV2I6V5</accession>
<gene>
    <name evidence="2" type="ORF">GSLYS_00015288001</name>
</gene>
<evidence type="ECO:0000256" key="1">
    <source>
        <dbReference type="SAM" id="Phobius"/>
    </source>
</evidence>
<feature type="non-terminal residue" evidence="2">
    <location>
        <position position="152"/>
    </location>
</feature>
<keyword evidence="1" id="KW-0812">Transmembrane</keyword>
<feature type="transmembrane region" description="Helical" evidence="1">
    <location>
        <begin position="76"/>
        <end position="96"/>
    </location>
</feature>
<name>A0AAV2I6V5_LYMST</name>
<proteinExistence type="predicted"/>
<feature type="transmembrane region" description="Helical" evidence="1">
    <location>
        <begin position="49"/>
        <end position="69"/>
    </location>
</feature>
<keyword evidence="1" id="KW-1133">Transmembrane helix</keyword>